<accession>A0ABS4SEX1</accession>
<protein>
    <submittedName>
        <fullName evidence="1">Uncharacterized protein</fullName>
    </submittedName>
</protein>
<organism evidence="1 2">
    <name type="scientific">Azospirillum rugosum</name>
    <dbReference type="NCBI Taxonomy" id="416170"/>
    <lineage>
        <taxon>Bacteria</taxon>
        <taxon>Pseudomonadati</taxon>
        <taxon>Pseudomonadota</taxon>
        <taxon>Alphaproteobacteria</taxon>
        <taxon>Rhodospirillales</taxon>
        <taxon>Azospirillaceae</taxon>
        <taxon>Azospirillum</taxon>
    </lineage>
</organism>
<reference evidence="1 2" key="1">
    <citation type="submission" date="2021-03" db="EMBL/GenBank/DDBJ databases">
        <title>Genomic Encyclopedia of Type Strains, Phase III (KMG-III): the genomes of soil and plant-associated and newly described type strains.</title>
        <authorList>
            <person name="Whitman W."/>
        </authorList>
    </citation>
    <scope>NUCLEOTIDE SEQUENCE [LARGE SCALE GENOMIC DNA]</scope>
    <source>
        <strain evidence="1 2">IMMIB AFH-6</strain>
    </source>
</reference>
<name>A0ABS4SEX1_9PROT</name>
<gene>
    <name evidence="1" type="ORF">J2851_000858</name>
</gene>
<proteinExistence type="predicted"/>
<sequence length="71" mass="8018">MTIDAVIAEAVGMSNNEDVAYAYLYRQSLNYLTSERFALAEAIERSRELGQNPSYQRLAKRIRMLASMANA</sequence>
<keyword evidence="2" id="KW-1185">Reference proteome</keyword>
<dbReference type="Proteomes" id="UP000781958">
    <property type="component" value="Unassembled WGS sequence"/>
</dbReference>
<dbReference type="RefSeq" id="WP_209764430.1">
    <property type="nucleotide sequence ID" value="NZ_JAGINP010000002.1"/>
</dbReference>
<dbReference type="EMBL" id="JAGINP010000002">
    <property type="protein sequence ID" value="MBP2291116.1"/>
    <property type="molecule type" value="Genomic_DNA"/>
</dbReference>
<evidence type="ECO:0000313" key="2">
    <source>
        <dbReference type="Proteomes" id="UP000781958"/>
    </source>
</evidence>
<evidence type="ECO:0000313" key="1">
    <source>
        <dbReference type="EMBL" id="MBP2291116.1"/>
    </source>
</evidence>
<comment type="caution">
    <text evidence="1">The sequence shown here is derived from an EMBL/GenBank/DDBJ whole genome shotgun (WGS) entry which is preliminary data.</text>
</comment>